<evidence type="ECO:0000256" key="1">
    <source>
        <dbReference type="SAM" id="MobiDB-lite"/>
    </source>
</evidence>
<feature type="region of interest" description="Disordered" evidence="1">
    <location>
        <begin position="66"/>
        <end position="92"/>
    </location>
</feature>
<feature type="compositionally biased region" description="Basic and acidic residues" evidence="1">
    <location>
        <begin position="181"/>
        <end position="200"/>
    </location>
</feature>
<evidence type="ECO:0000313" key="3">
    <source>
        <dbReference type="Proteomes" id="UP001182556"/>
    </source>
</evidence>
<reference evidence="2" key="1">
    <citation type="submission" date="2023-02" db="EMBL/GenBank/DDBJ databases">
        <title>Identification and recombinant expression of a fungal hydrolase from Papiliotrema laurentii that hydrolyzes apple cutin and clears colloidal polyester polyurethane.</title>
        <authorList>
            <consortium name="DOE Joint Genome Institute"/>
            <person name="Roman V.A."/>
            <person name="Bojanowski C."/>
            <person name="Crable B.R."/>
            <person name="Wagner D.N."/>
            <person name="Hung C.S."/>
            <person name="Nadeau L.J."/>
            <person name="Schratz L."/>
            <person name="Haridas S."/>
            <person name="Pangilinan J."/>
            <person name="Lipzen A."/>
            <person name="Na H."/>
            <person name="Yan M."/>
            <person name="Ng V."/>
            <person name="Grigoriev I.V."/>
            <person name="Spatafora J.W."/>
            <person name="Barlow D."/>
            <person name="Biffinger J."/>
            <person name="Kelley-Loughnane N."/>
            <person name="Varaljay V.A."/>
            <person name="Crookes-Goodson W.J."/>
        </authorList>
    </citation>
    <scope>NUCLEOTIDE SEQUENCE</scope>
    <source>
        <strain evidence="2">5307AH</strain>
    </source>
</reference>
<evidence type="ECO:0000313" key="2">
    <source>
        <dbReference type="EMBL" id="KAK1922102.1"/>
    </source>
</evidence>
<dbReference type="InterPro" id="IPR039146">
    <property type="entry name" value="GPANK1"/>
</dbReference>
<sequence length="489" mass="53156">MRSPSPSSRPVMYQAERGEPGISPGLPPQGDYDSDDSHDSSSLPTTSKPFFPPAIVIKSTLAPHPAAPILYDPDAEESSPSSTLLPPPPKSVEWREWTINPAKHGPERLTRPPVFVQSKGLYDELGRSVLDGVQVDVDTGSTGKKKAVESGEQVADWYAALSRSASASAPQSGARTPPRQGQDEKDRKEGGVIRVGKDEAIDLTGDSDNDDKEDQAHPGDVPARGVNTPNTQIQREEIETTAKPLRVHQNEWFIRRALLKSHQASTRPAKPIKPSSIGSMLGTSPIHPQNHKPPPTYVLGPENKGYEILKDRLGWHGGGLGRPAGWTGRESTSPPPYVEAEGGASLNDLRAELERDVARSAGSRVKSEDAADTPIDLTAETDSASGSDLDDPLPDDHPSGPGRTAPIATSLKLDRLGLGHRRAQKDKQGNPLKRVTHTHQEIVEAQRRAKYRRPVEGLELGKKGKIKWKEKDKKEREERRRIAAALNAL</sequence>
<evidence type="ECO:0008006" key="4">
    <source>
        <dbReference type="Google" id="ProtNLM"/>
    </source>
</evidence>
<comment type="caution">
    <text evidence="2">The sequence shown here is derived from an EMBL/GenBank/DDBJ whole genome shotgun (WGS) entry which is preliminary data.</text>
</comment>
<feature type="region of interest" description="Disordered" evidence="1">
    <location>
        <begin position="1"/>
        <end position="50"/>
    </location>
</feature>
<name>A0AAD9CVB0_PAPLA</name>
<dbReference type="EMBL" id="JAODAN010000009">
    <property type="protein sequence ID" value="KAK1922102.1"/>
    <property type="molecule type" value="Genomic_DNA"/>
</dbReference>
<feature type="region of interest" description="Disordered" evidence="1">
    <location>
        <begin position="159"/>
        <end position="231"/>
    </location>
</feature>
<protein>
    <recommendedName>
        <fullName evidence="4">G-patch domain-containing protein</fullName>
    </recommendedName>
</protein>
<dbReference type="Proteomes" id="UP001182556">
    <property type="component" value="Unassembled WGS sequence"/>
</dbReference>
<accession>A0AAD9CVB0</accession>
<feature type="compositionally biased region" description="Low complexity" evidence="1">
    <location>
        <begin position="159"/>
        <end position="174"/>
    </location>
</feature>
<proteinExistence type="predicted"/>
<gene>
    <name evidence="2" type="ORF">DB88DRAFT_497149</name>
</gene>
<dbReference type="PANTHER" id="PTHR20923:SF1">
    <property type="entry name" value="G PATCH DOMAIN AND ANKYRIN REPEAT-CONTAINING PROTEIN 1"/>
    <property type="match status" value="1"/>
</dbReference>
<feature type="region of interest" description="Disordered" evidence="1">
    <location>
        <begin position="358"/>
        <end position="410"/>
    </location>
</feature>
<dbReference type="AlphaFoldDB" id="A0AAD9CVB0"/>
<keyword evidence="3" id="KW-1185">Reference proteome</keyword>
<dbReference type="PANTHER" id="PTHR20923">
    <property type="entry name" value="BAT4 PROTEIN-RELATED"/>
    <property type="match status" value="1"/>
</dbReference>
<feature type="compositionally biased region" description="Low complexity" evidence="1">
    <location>
        <begin position="1"/>
        <end position="10"/>
    </location>
</feature>
<organism evidence="2 3">
    <name type="scientific">Papiliotrema laurentii</name>
    <name type="common">Cryptococcus laurentii</name>
    <dbReference type="NCBI Taxonomy" id="5418"/>
    <lineage>
        <taxon>Eukaryota</taxon>
        <taxon>Fungi</taxon>
        <taxon>Dikarya</taxon>
        <taxon>Basidiomycota</taxon>
        <taxon>Agaricomycotina</taxon>
        <taxon>Tremellomycetes</taxon>
        <taxon>Tremellales</taxon>
        <taxon>Rhynchogastremaceae</taxon>
        <taxon>Papiliotrema</taxon>
    </lineage>
</organism>